<dbReference type="OrthoDB" id="3039972at2759"/>
<name>A0A9W9AA83_9AGAR</name>
<feature type="transmembrane region" description="Helical" evidence="1">
    <location>
        <begin position="54"/>
        <end position="72"/>
    </location>
</feature>
<dbReference type="EMBL" id="JAOTPV010000010">
    <property type="protein sequence ID" value="KAJ4477492.1"/>
    <property type="molecule type" value="Genomic_DNA"/>
</dbReference>
<keyword evidence="1" id="KW-0472">Membrane</keyword>
<accession>A0A9W9AA83</accession>
<evidence type="ECO:0000313" key="2">
    <source>
        <dbReference type="EMBL" id="KAJ4477492.1"/>
    </source>
</evidence>
<keyword evidence="1" id="KW-0812">Transmembrane</keyword>
<comment type="caution">
    <text evidence="2">The sequence shown here is derived from an EMBL/GenBank/DDBJ whole genome shotgun (WGS) entry which is preliminary data.</text>
</comment>
<proteinExistence type="predicted"/>
<reference evidence="2" key="1">
    <citation type="submission" date="2022-08" db="EMBL/GenBank/DDBJ databases">
        <title>A Global Phylogenomic Analysis of the Shiitake Genus Lentinula.</title>
        <authorList>
            <consortium name="DOE Joint Genome Institute"/>
            <person name="Sierra-Patev S."/>
            <person name="Min B."/>
            <person name="Naranjo-Ortiz M."/>
            <person name="Looney B."/>
            <person name="Konkel Z."/>
            <person name="Slot J.C."/>
            <person name="Sakamoto Y."/>
            <person name="Steenwyk J.L."/>
            <person name="Rokas A."/>
            <person name="Carro J."/>
            <person name="Camarero S."/>
            <person name="Ferreira P."/>
            <person name="Molpeceres G."/>
            <person name="Ruiz-Duenas F.J."/>
            <person name="Serrano A."/>
            <person name="Henrissat B."/>
            <person name="Drula E."/>
            <person name="Hughes K.W."/>
            <person name="Mata J.L."/>
            <person name="Ishikawa N.K."/>
            <person name="Vargas-Isla R."/>
            <person name="Ushijima S."/>
            <person name="Smith C.A."/>
            <person name="Ahrendt S."/>
            <person name="Andreopoulos W."/>
            <person name="He G."/>
            <person name="Labutti K."/>
            <person name="Lipzen A."/>
            <person name="Ng V."/>
            <person name="Riley R."/>
            <person name="Sandor L."/>
            <person name="Barry K."/>
            <person name="Martinez A.T."/>
            <person name="Xiao Y."/>
            <person name="Gibbons J.G."/>
            <person name="Terashima K."/>
            <person name="Grigoriev I.V."/>
            <person name="Hibbett D.S."/>
        </authorList>
    </citation>
    <scope>NUCLEOTIDE SEQUENCE</scope>
    <source>
        <strain evidence="2">JLM2183</strain>
    </source>
</reference>
<evidence type="ECO:0000313" key="3">
    <source>
        <dbReference type="Proteomes" id="UP001150266"/>
    </source>
</evidence>
<feature type="transmembrane region" description="Helical" evidence="1">
    <location>
        <begin position="20"/>
        <end position="42"/>
    </location>
</feature>
<protein>
    <submittedName>
        <fullName evidence="2">Uncharacterized protein</fullName>
    </submittedName>
</protein>
<keyword evidence="3" id="KW-1185">Reference proteome</keyword>
<organism evidence="2 3">
    <name type="scientific">Lentinula aciculospora</name>
    <dbReference type="NCBI Taxonomy" id="153920"/>
    <lineage>
        <taxon>Eukaryota</taxon>
        <taxon>Fungi</taxon>
        <taxon>Dikarya</taxon>
        <taxon>Basidiomycota</taxon>
        <taxon>Agaricomycotina</taxon>
        <taxon>Agaricomycetes</taxon>
        <taxon>Agaricomycetidae</taxon>
        <taxon>Agaricales</taxon>
        <taxon>Marasmiineae</taxon>
        <taxon>Omphalotaceae</taxon>
        <taxon>Lentinula</taxon>
    </lineage>
</organism>
<keyword evidence="1" id="KW-1133">Transmembrane helix</keyword>
<sequence>MTMTGGDSSQDPLGSGIGNVYSILVFELVFYGAYTILFCVYVYLQVQQRGRHRLYQFSLAFLYLLPFTTGVLDVLNVRKLLNIFIHVPYFQTIPNNALQNLSSAHDSENNLNIAQMALFVTAK</sequence>
<gene>
    <name evidence="2" type="ORF">J3R30DRAFT_3703918</name>
</gene>
<dbReference type="Proteomes" id="UP001150266">
    <property type="component" value="Unassembled WGS sequence"/>
</dbReference>
<dbReference type="AlphaFoldDB" id="A0A9W9AA83"/>
<evidence type="ECO:0000256" key="1">
    <source>
        <dbReference type="SAM" id="Phobius"/>
    </source>
</evidence>